<evidence type="ECO:0000259" key="2">
    <source>
        <dbReference type="Pfam" id="PF13581"/>
    </source>
</evidence>
<keyword evidence="3" id="KW-0067">ATP-binding</keyword>
<dbReference type="Proteomes" id="UP000468766">
    <property type="component" value="Unassembled WGS sequence"/>
</dbReference>
<protein>
    <submittedName>
        <fullName evidence="3">ATP-binding protein</fullName>
    </submittedName>
</protein>
<keyword evidence="1" id="KW-0418">Kinase</keyword>
<comment type="caution">
    <text evidence="3">The sequence shown here is derived from an EMBL/GenBank/DDBJ whole genome shotgun (WGS) entry which is preliminary data.</text>
</comment>
<dbReference type="PANTHER" id="PTHR35526:SF3">
    <property type="entry name" value="ANTI-SIGMA-F FACTOR RSBW"/>
    <property type="match status" value="1"/>
</dbReference>
<dbReference type="AlphaFoldDB" id="A0A6I0F3V0"/>
<organism evidence="3 4">
    <name type="scientific">Heliorestis acidaminivorans</name>
    <dbReference type="NCBI Taxonomy" id="553427"/>
    <lineage>
        <taxon>Bacteria</taxon>
        <taxon>Bacillati</taxon>
        <taxon>Bacillota</taxon>
        <taxon>Clostridia</taxon>
        <taxon>Eubacteriales</taxon>
        <taxon>Heliobacteriaceae</taxon>
        <taxon>Heliorestis</taxon>
    </lineage>
</organism>
<keyword evidence="1" id="KW-0808">Transferase</keyword>
<sequence>MTAKKRFSFASSRFNVEKAVYMMLEDIKTIPWKSGDLDFIKLALIEAMVNAVVHGNQECKSKKVKVAYEVTHHALTVEISDEGPGFSWNDVGEPDLLSESGRGILLINASMDEVSYNEKGTTIYMTKYIPQKVSLPSYNKKAVFGDNPLSNSERRNQK</sequence>
<reference evidence="3 4" key="1">
    <citation type="submission" date="2019-10" db="EMBL/GenBank/DDBJ databases">
        <title>Whole-genome sequence of the extremophile Heliorestis acidaminivorans DSM 24790.</title>
        <authorList>
            <person name="Kyndt J.A."/>
            <person name="Meyer T.E."/>
        </authorList>
    </citation>
    <scope>NUCLEOTIDE SEQUENCE [LARGE SCALE GENOMIC DNA]</scope>
    <source>
        <strain evidence="3 4">DSM 24790</strain>
    </source>
</reference>
<keyword evidence="1" id="KW-0723">Serine/threonine-protein kinase</keyword>
<dbReference type="RefSeq" id="WP_151620912.1">
    <property type="nucleotide sequence ID" value="NZ_WBXO01000009.1"/>
</dbReference>
<gene>
    <name evidence="3" type="ORF">F9B85_11120</name>
</gene>
<accession>A0A6I0F3V0</accession>
<name>A0A6I0F3V0_9FIRM</name>
<dbReference type="InterPro" id="IPR003594">
    <property type="entry name" value="HATPase_dom"/>
</dbReference>
<evidence type="ECO:0000313" key="4">
    <source>
        <dbReference type="Proteomes" id="UP000468766"/>
    </source>
</evidence>
<dbReference type="InterPro" id="IPR036890">
    <property type="entry name" value="HATPase_C_sf"/>
</dbReference>
<dbReference type="Pfam" id="PF13581">
    <property type="entry name" value="HATPase_c_2"/>
    <property type="match status" value="1"/>
</dbReference>
<dbReference type="InterPro" id="IPR050267">
    <property type="entry name" value="Anti-sigma-factor_SerPK"/>
</dbReference>
<dbReference type="GO" id="GO:0004674">
    <property type="term" value="F:protein serine/threonine kinase activity"/>
    <property type="evidence" value="ECO:0007669"/>
    <property type="project" value="UniProtKB-KW"/>
</dbReference>
<dbReference type="PANTHER" id="PTHR35526">
    <property type="entry name" value="ANTI-SIGMA-F FACTOR RSBW-RELATED"/>
    <property type="match status" value="1"/>
</dbReference>
<feature type="domain" description="Histidine kinase/HSP90-like ATPase" evidence="2">
    <location>
        <begin position="22"/>
        <end position="127"/>
    </location>
</feature>
<dbReference type="GO" id="GO:0005524">
    <property type="term" value="F:ATP binding"/>
    <property type="evidence" value="ECO:0007669"/>
    <property type="project" value="UniProtKB-KW"/>
</dbReference>
<dbReference type="CDD" id="cd16936">
    <property type="entry name" value="HATPase_RsbW-like"/>
    <property type="match status" value="1"/>
</dbReference>
<dbReference type="OrthoDB" id="2620581at2"/>
<evidence type="ECO:0000256" key="1">
    <source>
        <dbReference type="ARBA" id="ARBA00022527"/>
    </source>
</evidence>
<dbReference type="SUPFAM" id="SSF55874">
    <property type="entry name" value="ATPase domain of HSP90 chaperone/DNA topoisomerase II/histidine kinase"/>
    <property type="match status" value="1"/>
</dbReference>
<evidence type="ECO:0000313" key="3">
    <source>
        <dbReference type="EMBL" id="KAB2951831.1"/>
    </source>
</evidence>
<keyword evidence="3" id="KW-0547">Nucleotide-binding</keyword>
<dbReference type="Gene3D" id="3.30.565.10">
    <property type="entry name" value="Histidine kinase-like ATPase, C-terminal domain"/>
    <property type="match status" value="1"/>
</dbReference>
<dbReference type="EMBL" id="WBXO01000009">
    <property type="protein sequence ID" value="KAB2951831.1"/>
    <property type="molecule type" value="Genomic_DNA"/>
</dbReference>
<proteinExistence type="predicted"/>
<keyword evidence="4" id="KW-1185">Reference proteome</keyword>